<keyword evidence="8" id="KW-0460">Magnesium</keyword>
<dbReference type="InterPro" id="IPR003374">
    <property type="entry name" value="ApbE-like_sf"/>
</dbReference>
<dbReference type="PANTHER" id="PTHR30040">
    <property type="entry name" value="THIAMINE BIOSYNTHESIS LIPOPROTEIN APBE"/>
    <property type="match status" value="1"/>
</dbReference>
<keyword evidence="5" id="KW-0808">Transferase</keyword>
<sequence length="337" mass="37246">MKRYVLVVTVLLGMLQSCRQSGSVGVRNENVGGALGTSYSIISISSDKIDLQREIDSVFAVINHSLSTYIPESDISRINKGDSTVVVDEMFREVFKLSKEINKDTNGFFDPTVGTLVNAWGFGPERQISMDSLKIDSLLNFVGLDKILIDDANRIIKADPNIYLDFNAIAKGYSIDRLAAMLDAKGIGNYLIEVGGELVAKGKNTIKDKSWVVGIDDPEMQVKRSTKILINLNDRALASSGNYRKFRVDEATGKKYVHTVNPKTGYTQLSNTLAVTILADDCATADAYATAFMAMDLSDAFKLINENKRLEAYIVYVDENGETQEFLTKGFKELEVK</sequence>
<evidence type="ECO:0000256" key="7">
    <source>
        <dbReference type="ARBA" id="ARBA00022827"/>
    </source>
</evidence>
<dbReference type="PANTHER" id="PTHR30040:SF2">
    <property type="entry name" value="FAD:PROTEIN FMN TRANSFERASE"/>
    <property type="match status" value="1"/>
</dbReference>
<gene>
    <name evidence="11" type="ORF">LCGC14_0286350</name>
</gene>
<evidence type="ECO:0000313" key="11">
    <source>
        <dbReference type="EMBL" id="KKN84668.1"/>
    </source>
</evidence>
<keyword evidence="4" id="KW-0285">Flavoprotein</keyword>
<evidence type="ECO:0000256" key="6">
    <source>
        <dbReference type="ARBA" id="ARBA00022723"/>
    </source>
</evidence>
<evidence type="ECO:0000256" key="1">
    <source>
        <dbReference type="ARBA" id="ARBA00001946"/>
    </source>
</evidence>
<keyword evidence="7" id="KW-0274">FAD</keyword>
<dbReference type="GO" id="GO:0016740">
    <property type="term" value="F:transferase activity"/>
    <property type="evidence" value="ECO:0007669"/>
    <property type="project" value="UniProtKB-KW"/>
</dbReference>
<dbReference type="EC" id="2.7.1.180" evidence="2"/>
<keyword evidence="6" id="KW-0479">Metal-binding</keyword>
<dbReference type="PIRSF" id="PIRSF006268">
    <property type="entry name" value="ApbE"/>
    <property type="match status" value="1"/>
</dbReference>
<name>A0A0F9WZX3_9ZZZZ</name>
<dbReference type="PROSITE" id="PS51257">
    <property type="entry name" value="PROKAR_LIPOPROTEIN"/>
    <property type="match status" value="1"/>
</dbReference>
<evidence type="ECO:0000256" key="4">
    <source>
        <dbReference type="ARBA" id="ARBA00022630"/>
    </source>
</evidence>
<dbReference type="GO" id="GO:0046872">
    <property type="term" value="F:metal ion binding"/>
    <property type="evidence" value="ECO:0007669"/>
    <property type="project" value="UniProtKB-KW"/>
</dbReference>
<dbReference type="EMBL" id="LAZR01000168">
    <property type="protein sequence ID" value="KKN84668.1"/>
    <property type="molecule type" value="Genomic_DNA"/>
</dbReference>
<dbReference type="SUPFAM" id="SSF143631">
    <property type="entry name" value="ApbE-like"/>
    <property type="match status" value="1"/>
</dbReference>
<comment type="caution">
    <text evidence="11">The sequence shown here is derived from an EMBL/GenBank/DDBJ whole genome shotgun (WGS) entry which is preliminary data.</text>
</comment>
<evidence type="ECO:0000256" key="10">
    <source>
        <dbReference type="ARBA" id="ARBA00048540"/>
    </source>
</evidence>
<organism evidence="11">
    <name type="scientific">marine sediment metagenome</name>
    <dbReference type="NCBI Taxonomy" id="412755"/>
    <lineage>
        <taxon>unclassified sequences</taxon>
        <taxon>metagenomes</taxon>
        <taxon>ecological metagenomes</taxon>
    </lineage>
</organism>
<dbReference type="AlphaFoldDB" id="A0A0F9WZX3"/>
<dbReference type="Gene3D" id="3.10.520.10">
    <property type="entry name" value="ApbE-like domains"/>
    <property type="match status" value="1"/>
</dbReference>
<dbReference type="Pfam" id="PF02424">
    <property type="entry name" value="ApbE"/>
    <property type="match status" value="1"/>
</dbReference>
<evidence type="ECO:0000256" key="3">
    <source>
        <dbReference type="ARBA" id="ARBA00016337"/>
    </source>
</evidence>
<dbReference type="InterPro" id="IPR024932">
    <property type="entry name" value="ApbE"/>
</dbReference>
<reference evidence="11" key="1">
    <citation type="journal article" date="2015" name="Nature">
        <title>Complex archaea that bridge the gap between prokaryotes and eukaryotes.</title>
        <authorList>
            <person name="Spang A."/>
            <person name="Saw J.H."/>
            <person name="Jorgensen S.L."/>
            <person name="Zaremba-Niedzwiedzka K."/>
            <person name="Martijn J."/>
            <person name="Lind A.E."/>
            <person name="van Eijk R."/>
            <person name="Schleper C."/>
            <person name="Guy L."/>
            <person name="Ettema T.J."/>
        </authorList>
    </citation>
    <scope>NUCLEOTIDE SEQUENCE</scope>
</reference>
<protein>
    <recommendedName>
        <fullName evidence="3">FAD:protein FMN transferase</fullName>
        <ecNumber evidence="2">2.7.1.180</ecNumber>
    </recommendedName>
    <alternativeName>
        <fullName evidence="9">Flavin transferase</fullName>
    </alternativeName>
</protein>
<evidence type="ECO:0000256" key="8">
    <source>
        <dbReference type="ARBA" id="ARBA00022842"/>
    </source>
</evidence>
<evidence type="ECO:0000256" key="9">
    <source>
        <dbReference type="ARBA" id="ARBA00031306"/>
    </source>
</evidence>
<proteinExistence type="predicted"/>
<evidence type="ECO:0000256" key="5">
    <source>
        <dbReference type="ARBA" id="ARBA00022679"/>
    </source>
</evidence>
<comment type="catalytic activity">
    <reaction evidence="10">
        <text>L-threonyl-[protein] + FAD = FMN-L-threonyl-[protein] + AMP + H(+)</text>
        <dbReference type="Rhea" id="RHEA:36847"/>
        <dbReference type="Rhea" id="RHEA-COMP:11060"/>
        <dbReference type="Rhea" id="RHEA-COMP:11061"/>
        <dbReference type="ChEBI" id="CHEBI:15378"/>
        <dbReference type="ChEBI" id="CHEBI:30013"/>
        <dbReference type="ChEBI" id="CHEBI:57692"/>
        <dbReference type="ChEBI" id="CHEBI:74257"/>
        <dbReference type="ChEBI" id="CHEBI:456215"/>
        <dbReference type="EC" id="2.7.1.180"/>
    </reaction>
</comment>
<comment type="cofactor">
    <cofactor evidence="1">
        <name>Mg(2+)</name>
        <dbReference type="ChEBI" id="CHEBI:18420"/>
    </cofactor>
</comment>
<evidence type="ECO:0000256" key="2">
    <source>
        <dbReference type="ARBA" id="ARBA00011955"/>
    </source>
</evidence>
<accession>A0A0F9WZX3</accession>